<evidence type="ECO:0000313" key="4">
    <source>
        <dbReference type="EMBL" id="GAU19068.1"/>
    </source>
</evidence>
<evidence type="ECO:0000256" key="2">
    <source>
        <dbReference type="ARBA" id="ARBA00023242"/>
    </source>
</evidence>
<name>A0A2Z6M9T3_TRISU</name>
<proteinExistence type="predicted"/>
<dbReference type="GO" id="GO:0005634">
    <property type="term" value="C:nucleus"/>
    <property type="evidence" value="ECO:0007669"/>
    <property type="project" value="UniProtKB-SubCell"/>
</dbReference>
<reference evidence="5" key="1">
    <citation type="journal article" date="2017" name="Front. Plant Sci.">
        <title>Climate Clever Clovers: New Paradigm to Reduce the Environmental Footprint of Ruminants by Breeding Low Methanogenic Forages Utilizing Haplotype Variation.</title>
        <authorList>
            <person name="Kaur P."/>
            <person name="Appels R."/>
            <person name="Bayer P.E."/>
            <person name="Keeble-Gagnere G."/>
            <person name="Wang J."/>
            <person name="Hirakawa H."/>
            <person name="Shirasawa K."/>
            <person name="Vercoe P."/>
            <person name="Stefanova K."/>
            <person name="Durmic Z."/>
            <person name="Nichols P."/>
            <person name="Revell C."/>
            <person name="Isobe S.N."/>
            <person name="Edwards D."/>
            <person name="Erskine W."/>
        </authorList>
    </citation>
    <scope>NUCLEOTIDE SEQUENCE [LARGE SCALE GENOMIC DNA]</scope>
    <source>
        <strain evidence="5">cv. Daliak</strain>
    </source>
</reference>
<keyword evidence="2" id="KW-0539">Nucleus</keyword>
<dbReference type="PANTHER" id="PTHR45093:SF2">
    <property type="entry name" value="LISH DOMAIN-CONTAINING PROTEIN"/>
    <property type="match status" value="1"/>
</dbReference>
<gene>
    <name evidence="4" type="ORF">TSUD_194050</name>
</gene>
<feature type="compositionally biased region" description="Polar residues" evidence="3">
    <location>
        <begin position="306"/>
        <end position="336"/>
    </location>
</feature>
<dbReference type="Proteomes" id="UP000242715">
    <property type="component" value="Unassembled WGS sequence"/>
</dbReference>
<feature type="compositionally biased region" description="Low complexity" evidence="3">
    <location>
        <begin position="295"/>
        <end position="305"/>
    </location>
</feature>
<dbReference type="EMBL" id="DF973192">
    <property type="protein sequence ID" value="GAU19068.1"/>
    <property type="molecule type" value="Genomic_DNA"/>
</dbReference>
<feature type="region of interest" description="Disordered" evidence="3">
    <location>
        <begin position="1"/>
        <end position="20"/>
    </location>
</feature>
<evidence type="ECO:0000256" key="3">
    <source>
        <dbReference type="SAM" id="MobiDB-lite"/>
    </source>
</evidence>
<protein>
    <submittedName>
        <fullName evidence="4">Uncharacterized protein</fullName>
    </submittedName>
</protein>
<accession>A0A2Z6M9T3</accession>
<sequence>MRNQEELESMQFASQSPAQQQQYGAETQVLNGNVLCPMNYGPLARSPLHGNGLEDTAIEIMKSYIRGGHPIEDCAFLWNATAALTGGHASGQTFPSAPSILQGNLQQLQNQNRLLLGSTQCMSSDMSAMMRSRAVVSEGSLFGVHGSNQGGSSDLTLKGRPLTGLEQLHAEILQKHNLSMSSQYSNQVSSRQQLMLQAQQNLLNPSASSFDSKRPRMLLNNQTMVPGKDGQSNSVGGSIPNIGTPSQIDFPELLPYMDMDTLLKATKSQGGRKQKRKVGLYSGPGNSSGTANTVGPSSGSPSAPSMQTPLPTPQQNDLGSLASTQNQLVRDYNSSC</sequence>
<evidence type="ECO:0000313" key="5">
    <source>
        <dbReference type="Proteomes" id="UP000242715"/>
    </source>
</evidence>
<organism evidence="4 5">
    <name type="scientific">Trifolium subterraneum</name>
    <name type="common">Subterranean clover</name>
    <dbReference type="NCBI Taxonomy" id="3900"/>
    <lineage>
        <taxon>Eukaryota</taxon>
        <taxon>Viridiplantae</taxon>
        <taxon>Streptophyta</taxon>
        <taxon>Embryophyta</taxon>
        <taxon>Tracheophyta</taxon>
        <taxon>Spermatophyta</taxon>
        <taxon>Magnoliopsida</taxon>
        <taxon>eudicotyledons</taxon>
        <taxon>Gunneridae</taxon>
        <taxon>Pentapetalae</taxon>
        <taxon>rosids</taxon>
        <taxon>fabids</taxon>
        <taxon>Fabales</taxon>
        <taxon>Fabaceae</taxon>
        <taxon>Papilionoideae</taxon>
        <taxon>50 kb inversion clade</taxon>
        <taxon>NPAAA clade</taxon>
        <taxon>Hologalegina</taxon>
        <taxon>IRL clade</taxon>
        <taxon>Trifolieae</taxon>
        <taxon>Trifolium</taxon>
    </lineage>
</organism>
<keyword evidence="5" id="KW-1185">Reference proteome</keyword>
<feature type="compositionally biased region" description="Low complexity" evidence="3">
    <location>
        <begin position="11"/>
        <end position="20"/>
    </location>
</feature>
<dbReference type="PANTHER" id="PTHR45093">
    <property type="entry name" value="TRANSCRIPTION ACTIVATOR MSS11"/>
    <property type="match status" value="1"/>
</dbReference>
<evidence type="ECO:0000256" key="1">
    <source>
        <dbReference type="ARBA" id="ARBA00004123"/>
    </source>
</evidence>
<comment type="subcellular location">
    <subcellularLocation>
        <location evidence="1">Nucleus</location>
    </subcellularLocation>
</comment>
<dbReference type="AlphaFoldDB" id="A0A2Z6M9T3"/>
<feature type="compositionally biased region" description="Polar residues" evidence="3">
    <location>
        <begin position="284"/>
        <end position="294"/>
    </location>
</feature>
<feature type="region of interest" description="Disordered" evidence="3">
    <location>
        <begin position="266"/>
        <end position="336"/>
    </location>
</feature>